<dbReference type="Proteomes" id="UP001062846">
    <property type="component" value="Chromosome 4"/>
</dbReference>
<reference evidence="1" key="1">
    <citation type="submission" date="2022-02" db="EMBL/GenBank/DDBJ databases">
        <title>Plant Genome Project.</title>
        <authorList>
            <person name="Zhang R.-G."/>
        </authorList>
    </citation>
    <scope>NUCLEOTIDE SEQUENCE</scope>
    <source>
        <strain evidence="1">AT1</strain>
    </source>
</reference>
<accession>A0ACC0NWR2</accession>
<comment type="caution">
    <text evidence="1">The sequence shown here is derived from an EMBL/GenBank/DDBJ whole genome shotgun (WGS) entry which is preliminary data.</text>
</comment>
<keyword evidence="2" id="KW-1185">Reference proteome</keyword>
<sequence length="794" mass="88560">MSSIRRSNGSSSSSSLSCWRLNQGKTSTFLSRVENYGMDKSVGAKSFKIYTENCRVKVRHCDSTNAQCNGTSSESLMAPGRKSCSSIKGIAQTNASDSMGPKTLEKSKANHDISNEGNIGRKVLADVSNLRSNFPGTEVHGGPKLLYVFTVLLSTISRVSTNLGARNPSASSILHIMGKARENQRQAVAAYPTLKRGTKDVKLHVDDPRSKGQVLGSINTDSRKTTRNPLPPTRNSLPASKWVKQADKSDKKKETDEKTGKGGGFHGFSVKPKVGRKVIPQVSNARNHLWRNRVSDGFVQMASKSQAKVDTQVFSRKPVKPNLTTTQTVPSTKLTMQSKCTSGRKESNSLAAMSFRREDEVVSSLSKNTELIAPHGQPAQTDVSSDCNSIVGTDVSDSNARKKSKRRKSFTLLLMARSKLIEEHMGLMKQESLPSIYDDGNHLEVAEYIDEIYQYYWISEAQNPSLGNYMAIQTEVTPHMRGILINWLIEVHLKYDLMQETLYLTITLLDRYLSLVPIKKNEMQLVGLTALLLASKYEDFWHPRVLDLISISAESYTRDQMLGMAMASVFQEKDILKKLKFRLNAPTLYVFMLKFLRAAQSDTKVCSELSSQISSQLTSNLKRPCFLGLIDPEIYFGKHVPGQVSPYFGNIESLTWSSFENCQLEHLAFYLIDLCLVKYEALKFKSSLLCASAIYVAQCTLQKTPAWTPLLSNHARYEESQMRHVFLRLTLASTSVLVKLTVCFIAARDCAEMILEFHKAAKTEMLKVAVEKYARLDYGGVANIKPLSRLPPLT</sequence>
<evidence type="ECO:0000313" key="2">
    <source>
        <dbReference type="Proteomes" id="UP001062846"/>
    </source>
</evidence>
<dbReference type="EMBL" id="CM046391">
    <property type="protein sequence ID" value="KAI8557331.1"/>
    <property type="molecule type" value="Genomic_DNA"/>
</dbReference>
<protein>
    <submittedName>
        <fullName evidence="1">Uncharacterized protein</fullName>
    </submittedName>
</protein>
<name>A0ACC0NWR2_RHOML</name>
<proteinExistence type="predicted"/>
<organism evidence="1 2">
    <name type="scientific">Rhododendron molle</name>
    <name type="common">Chinese azalea</name>
    <name type="synonym">Azalea mollis</name>
    <dbReference type="NCBI Taxonomy" id="49168"/>
    <lineage>
        <taxon>Eukaryota</taxon>
        <taxon>Viridiplantae</taxon>
        <taxon>Streptophyta</taxon>
        <taxon>Embryophyta</taxon>
        <taxon>Tracheophyta</taxon>
        <taxon>Spermatophyta</taxon>
        <taxon>Magnoliopsida</taxon>
        <taxon>eudicotyledons</taxon>
        <taxon>Gunneridae</taxon>
        <taxon>Pentapetalae</taxon>
        <taxon>asterids</taxon>
        <taxon>Ericales</taxon>
        <taxon>Ericaceae</taxon>
        <taxon>Ericoideae</taxon>
        <taxon>Rhodoreae</taxon>
        <taxon>Rhododendron</taxon>
    </lineage>
</organism>
<evidence type="ECO:0000313" key="1">
    <source>
        <dbReference type="EMBL" id="KAI8557331.1"/>
    </source>
</evidence>
<gene>
    <name evidence="1" type="ORF">RHMOL_Rhmol04G0002300</name>
</gene>